<dbReference type="InterPro" id="IPR038731">
    <property type="entry name" value="RgtA/B/C-like"/>
</dbReference>
<keyword evidence="6 9" id="KW-1133">Transmembrane helix</keyword>
<feature type="transmembrane region" description="Helical" evidence="9">
    <location>
        <begin position="289"/>
        <end position="310"/>
    </location>
</feature>
<keyword evidence="2" id="KW-1003">Cell membrane</keyword>
<dbReference type="Proteomes" id="UP000316852">
    <property type="component" value="Unassembled WGS sequence"/>
</dbReference>
<reference evidence="11 12" key="1">
    <citation type="journal article" date="2019" name="Nat. Microbiol.">
        <title>Mediterranean grassland soil C-N compound turnover is dependent on rainfall and depth, and is mediated by genomically divergent microorganisms.</title>
        <authorList>
            <person name="Diamond S."/>
            <person name="Andeer P.F."/>
            <person name="Li Z."/>
            <person name="Crits-Christoph A."/>
            <person name="Burstein D."/>
            <person name="Anantharaman K."/>
            <person name="Lane K.R."/>
            <person name="Thomas B.C."/>
            <person name="Pan C."/>
            <person name="Northen T.R."/>
            <person name="Banfield J.F."/>
        </authorList>
    </citation>
    <scope>NUCLEOTIDE SEQUENCE [LARGE SCALE GENOMIC DNA]</scope>
    <source>
        <strain evidence="11">WS_6</strain>
    </source>
</reference>
<feature type="transmembrane region" description="Helical" evidence="9">
    <location>
        <begin position="164"/>
        <end position="184"/>
    </location>
</feature>
<feature type="transmembrane region" description="Helical" evidence="9">
    <location>
        <begin position="341"/>
        <end position="360"/>
    </location>
</feature>
<dbReference type="PANTHER" id="PTHR33908:SF11">
    <property type="entry name" value="MEMBRANE PROTEIN"/>
    <property type="match status" value="1"/>
</dbReference>
<evidence type="ECO:0000259" key="10">
    <source>
        <dbReference type="Pfam" id="PF13231"/>
    </source>
</evidence>
<evidence type="ECO:0000256" key="2">
    <source>
        <dbReference type="ARBA" id="ARBA00022475"/>
    </source>
</evidence>
<organism evidence="11 12">
    <name type="scientific">Eiseniibacteriota bacterium</name>
    <dbReference type="NCBI Taxonomy" id="2212470"/>
    <lineage>
        <taxon>Bacteria</taxon>
        <taxon>Candidatus Eiseniibacteriota</taxon>
    </lineage>
</organism>
<evidence type="ECO:0000256" key="7">
    <source>
        <dbReference type="ARBA" id="ARBA00023136"/>
    </source>
</evidence>
<keyword evidence="4 11" id="KW-0808">Transferase</keyword>
<dbReference type="GO" id="GO:0005886">
    <property type="term" value="C:plasma membrane"/>
    <property type="evidence" value="ECO:0007669"/>
    <property type="project" value="UniProtKB-SubCell"/>
</dbReference>
<dbReference type="GO" id="GO:0009103">
    <property type="term" value="P:lipopolysaccharide biosynthetic process"/>
    <property type="evidence" value="ECO:0007669"/>
    <property type="project" value="UniProtKB-ARBA"/>
</dbReference>
<dbReference type="PANTHER" id="PTHR33908">
    <property type="entry name" value="MANNOSYLTRANSFERASE YKCB-RELATED"/>
    <property type="match status" value="1"/>
</dbReference>
<keyword evidence="5 9" id="KW-0812">Transmembrane</keyword>
<comment type="subcellular location">
    <subcellularLocation>
        <location evidence="1">Cell membrane</location>
        <topology evidence="1">Multi-pass membrane protein</topology>
    </subcellularLocation>
</comment>
<proteinExistence type="predicted"/>
<evidence type="ECO:0000256" key="1">
    <source>
        <dbReference type="ARBA" id="ARBA00004651"/>
    </source>
</evidence>
<sequence>MVAPRRNAGRARTCRRRDGRASHGSPFSCGLDCRHILPKSLAIRREASQAPERRRSLIASEPPIYPVARSAGSGDQDARRRIAGSTGERAVATVLIVAQLFVRIACAFHHAIDSDEPQHLHVAWGWAHGLLPYRDFFDNHAPLFSACASPLIRIFGERPDIVQLARLMVLPLTVIAMASTWLIARRLFSSRVALWAVVLAGFWPDFLLTSVEYRTDVLWMATWLSAVAVLIGGTFGRRRLVAGGFLLGVALCVSLKTLLLLLALGVAVSASAWMRSRIDRQLCLRGMQGTIVVCFAALAFAPAVVAIYFAASRAWGPLVYCLVRHNLVPGLGLWRHLPRRLAILPVTLPLLWWIAHHVMAEAPDAATGTRRAIVFLSVGVYIAALEATWPLITKQDYLPFYPLAAVLATPLLLGFPGWVARRQVRFARVATAPWSAVLLTVTIEVTALCIDEPPWLDHSWDETRLLSTTLMLTRPDEFVMDIKGETVFRSRPYFFALEGVTKDRISRGLMRDDIATRLVSTGTPVVAEDSYDFPGRARAFMDSNYVSVGDLRVVGMRLDPTDVARPSRRFVIRVPQRYAVVTEGGIASGLLDGTGCRRPRELSAGAHAYRFSPGEGRVAVIWASAVERGFSPFAHGKVSR</sequence>
<feature type="transmembrane region" description="Helical" evidence="9">
    <location>
        <begin position="217"/>
        <end position="235"/>
    </location>
</feature>
<dbReference type="EMBL" id="VBOW01000022">
    <property type="protein sequence ID" value="TMQ59381.1"/>
    <property type="molecule type" value="Genomic_DNA"/>
</dbReference>
<evidence type="ECO:0000313" key="11">
    <source>
        <dbReference type="EMBL" id="TMQ59381.1"/>
    </source>
</evidence>
<evidence type="ECO:0000256" key="4">
    <source>
        <dbReference type="ARBA" id="ARBA00022679"/>
    </source>
</evidence>
<name>A0A538T6X5_UNCEI</name>
<dbReference type="AlphaFoldDB" id="A0A538T6X5"/>
<dbReference type="GO" id="GO:0016763">
    <property type="term" value="F:pentosyltransferase activity"/>
    <property type="evidence" value="ECO:0007669"/>
    <property type="project" value="TreeGrafter"/>
</dbReference>
<keyword evidence="7 9" id="KW-0472">Membrane</keyword>
<feature type="domain" description="Glycosyltransferase RgtA/B/C/D-like" evidence="10">
    <location>
        <begin position="139"/>
        <end position="280"/>
    </location>
</feature>
<dbReference type="Pfam" id="PF13231">
    <property type="entry name" value="PMT_2"/>
    <property type="match status" value="1"/>
</dbReference>
<evidence type="ECO:0000256" key="6">
    <source>
        <dbReference type="ARBA" id="ARBA00022989"/>
    </source>
</evidence>
<evidence type="ECO:0000256" key="8">
    <source>
        <dbReference type="SAM" id="MobiDB-lite"/>
    </source>
</evidence>
<comment type="caution">
    <text evidence="11">The sequence shown here is derived from an EMBL/GenBank/DDBJ whole genome shotgun (WGS) entry which is preliminary data.</text>
</comment>
<feature type="transmembrane region" description="Helical" evidence="9">
    <location>
        <begin position="241"/>
        <end position="268"/>
    </location>
</feature>
<evidence type="ECO:0000313" key="12">
    <source>
        <dbReference type="Proteomes" id="UP000316852"/>
    </source>
</evidence>
<feature type="transmembrane region" description="Helical" evidence="9">
    <location>
        <begin position="190"/>
        <end position="208"/>
    </location>
</feature>
<feature type="compositionally biased region" description="Basic residues" evidence="8">
    <location>
        <begin position="7"/>
        <end position="18"/>
    </location>
</feature>
<gene>
    <name evidence="11" type="ORF">E6K76_04755</name>
</gene>
<feature type="region of interest" description="Disordered" evidence="8">
    <location>
        <begin position="1"/>
        <end position="25"/>
    </location>
</feature>
<feature type="transmembrane region" description="Helical" evidence="9">
    <location>
        <begin position="398"/>
        <end position="419"/>
    </location>
</feature>
<evidence type="ECO:0000256" key="5">
    <source>
        <dbReference type="ARBA" id="ARBA00022692"/>
    </source>
</evidence>
<evidence type="ECO:0000256" key="9">
    <source>
        <dbReference type="SAM" id="Phobius"/>
    </source>
</evidence>
<feature type="transmembrane region" description="Helical" evidence="9">
    <location>
        <begin position="372"/>
        <end position="392"/>
    </location>
</feature>
<keyword evidence="3" id="KW-0328">Glycosyltransferase</keyword>
<dbReference type="InterPro" id="IPR050297">
    <property type="entry name" value="LipidA_mod_glycosyltrf_83"/>
</dbReference>
<protein>
    <submittedName>
        <fullName evidence="11">Glycosyltransferase family 39 protein</fullName>
    </submittedName>
</protein>
<evidence type="ECO:0000256" key="3">
    <source>
        <dbReference type="ARBA" id="ARBA00022676"/>
    </source>
</evidence>
<accession>A0A538T6X5</accession>